<keyword evidence="3" id="KW-0560">Oxidoreductase</keyword>
<evidence type="ECO:0000259" key="4">
    <source>
        <dbReference type="Pfam" id="PF00881"/>
    </source>
</evidence>
<comment type="similarity">
    <text evidence="1">Belongs to the nitroreductase family.</text>
</comment>
<dbReference type="SUPFAM" id="SSF55469">
    <property type="entry name" value="FMN-dependent nitroreductase-like"/>
    <property type="match status" value="1"/>
</dbReference>
<dbReference type="InterPro" id="IPR000415">
    <property type="entry name" value="Nitroreductase-like"/>
</dbReference>
<evidence type="ECO:0000256" key="1">
    <source>
        <dbReference type="ARBA" id="ARBA00007118"/>
    </source>
</evidence>
<reference evidence="5 6" key="1">
    <citation type="submission" date="2016-12" db="EMBL/GenBank/DDBJ databases">
        <title>Diversity of luminous bacteria.</title>
        <authorList>
            <person name="Yoshizawa S."/>
            <person name="Kogure K."/>
        </authorList>
    </citation>
    <scope>NUCLEOTIDE SEQUENCE [LARGE SCALE GENOMIC DNA]</scope>
    <source>
        <strain evidence="5 6">SA4-48</strain>
    </source>
</reference>
<feature type="domain" description="Nitroreductase" evidence="4">
    <location>
        <begin position="15"/>
        <end position="197"/>
    </location>
</feature>
<dbReference type="OrthoDB" id="9809288at2"/>
<dbReference type="PANTHER" id="PTHR43673:SF10">
    <property type="entry name" value="NADH DEHYDROGENASE_NAD(P)H NITROREDUCTASE XCC3605-RELATED"/>
    <property type="match status" value="1"/>
</dbReference>
<dbReference type="Gene3D" id="3.40.109.10">
    <property type="entry name" value="NADH Oxidase"/>
    <property type="match status" value="1"/>
</dbReference>
<evidence type="ECO:0000313" key="6">
    <source>
        <dbReference type="Proteomes" id="UP000239007"/>
    </source>
</evidence>
<accession>A0A2S7USR2</accession>
<keyword evidence="6" id="KW-1185">Reference proteome</keyword>
<dbReference type="AlphaFoldDB" id="A0A2S7USR2"/>
<dbReference type="EMBL" id="MSCH01000003">
    <property type="protein sequence ID" value="PQJ52983.1"/>
    <property type="molecule type" value="Genomic_DNA"/>
</dbReference>
<dbReference type="PANTHER" id="PTHR43673">
    <property type="entry name" value="NAD(P)H NITROREDUCTASE YDGI-RELATED"/>
    <property type="match status" value="1"/>
</dbReference>
<dbReference type="RefSeq" id="WP_105051456.1">
    <property type="nucleotide sequence ID" value="NZ_BMYG01000008.1"/>
</dbReference>
<dbReference type="Pfam" id="PF00881">
    <property type="entry name" value="Nitroreductase"/>
    <property type="match status" value="1"/>
</dbReference>
<sequence>MTQQNTTHPIISDLEKRYTTKRYTTKRIPQDDLDVVFEAMRLSPSSINSQPWKFIVIESDEAKERMHNTFANKFQFNQPHIKTASHVILFAYNPEYTRDDYAKVIDADIKNGRTQAENREQAFGAFAFVDMNTDEQGNNATWTKAQTYIALGNTMHAAARLGIDSTPMEGVDAELIGEIFEKELDGYICDVALVLGYHDDAEDYNAKLPKSRLAKEQIIQVL</sequence>
<comment type="caution">
    <text evidence="5">The sequence shown here is derived from an EMBL/GenBank/DDBJ whole genome shotgun (WGS) entry which is preliminary data.</text>
</comment>
<dbReference type="CDD" id="cd02149">
    <property type="entry name" value="NfsB-like"/>
    <property type="match status" value="1"/>
</dbReference>
<protein>
    <submittedName>
        <fullName evidence="5">NAD(P)H-dependent oxidoreductase</fullName>
    </submittedName>
</protein>
<dbReference type="Proteomes" id="UP000239007">
    <property type="component" value="Unassembled WGS sequence"/>
</dbReference>
<dbReference type="InterPro" id="IPR033878">
    <property type="entry name" value="NfsB-like"/>
</dbReference>
<dbReference type="GO" id="GO:0016491">
    <property type="term" value="F:oxidoreductase activity"/>
    <property type="evidence" value="ECO:0007669"/>
    <property type="project" value="UniProtKB-KW"/>
</dbReference>
<evidence type="ECO:0000256" key="2">
    <source>
        <dbReference type="ARBA" id="ARBA00022857"/>
    </source>
</evidence>
<name>A0A2S7USR2_9GAMM</name>
<organism evidence="5 6">
    <name type="scientific">Psychrosphaera saromensis</name>
    <dbReference type="NCBI Taxonomy" id="716813"/>
    <lineage>
        <taxon>Bacteria</taxon>
        <taxon>Pseudomonadati</taxon>
        <taxon>Pseudomonadota</taxon>
        <taxon>Gammaproteobacteria</taxon>
        <taxon>Alteromonadales</taxon>
        <taxon>Pseudoalteromonadaceae</taxon>
        <taxon>Psychrosphaera</taxon>
    </lineage>
</organism>
<dbReference type="InterPro" id="IPR029479">
    <property type="entry name" value="Nitroreductase"/>
</dbReference>
<proteinExistence type="inferred from homology"/>
<evidence type="ECO:0000313" key="5">
    <source>
        <dbReference type="EMBL" id="PQJ52983.1"/>
    </source>
</evidence>
<keyword evidence="2" id="KW-0521">NADP</keyword>
<evidence type="ECO:0000256" key="3">
    <source>
        <dbReference type="ARBA" id="ARBA00023002"/>
    </source>
</evidence>
<gene>
    <name evidence="5" type="ORF">BTO11_04470</name>
</gene>